<dbReference type="KEGG" id="teu:TEU_06010"/>
<feature type="transmembrane region" description="Helical" evidence="1">
    <location>
        <begin position="28"/>
        <end position="46"/>
    </location>
</feature>
<dbReference type="Proteomes" id="UP000029980">
    <property type="component" value="Chromosome"/>
</dbReference>
<dbReference type="GeneID" id="25152987"/>
<dbReference type="AlphaFoldDB" id="A0A097QTW4"/>
<organism evidence="2 3">
    <name type="scientific">Thermococcus eurythermalis</name>
    <dbReference type="NCBI Taxonomy" id="1505907"/>
    <lineage>
        <taxon>Archaea</taxon>
        <taxon>Methanobacteriati</taxon>
        <taxon>Methanobacteriota</taxon>
        <taxon>Thermococci</taxon>
        <taxon>Thermococcales</taxon>
        <taxon>Thermococcaceae</taxon>
        <taxon>Thermococcus</taxon>
    </lineage>
</organism>
<feature type="transmembrane region" description="Helical" evidence="1">
    <location>
        <begin position="316"/>
        <end position="344"/>
    </location>
</feature>
<feature type="transmembrane region" description="Helical" evidence="1">
    <location>
        <begin position="58"/>
        <end position="86"/>
    </location>
</feature>
<dbReference type="RefSeq" id="WP_050002889.1">
    <property type="nucleotide sequence ID" value="NZ_CP008887.1"/>
</dbReference>
<evidence type="ECO:0000313" key="2">
    <source>
        <dbReference type="EMBL" id="AIU69913.1"/>
    </source>
</evidence>
<keyword evidence="3" id="KW-1185">Reference proteome</keyword>
<feature type="transmembrane region" description="Helical" evidence="1">
    <location>
        <begin position="286"/>
        <end position="304"/>
    </location>
</feature>
<sequence length="355" mass="38389">MKPRELFTLAAGAYLAMAWLGKALYFGPIEIGPAIYAVVFLILIFVGEKLGGNLRGEVFLPAFLLLIPLGPEYVLGGLISFGVVFFALRRNLLGRAVLPATALAVAITLLACLKWGIPLLKPELRYTIASVPFLVAGDIIMGAVAVYPDFRLLVVGEIIGIIGASRTVGLGVAAAYLLRLAYEDKLTLEEAKRHKKTVLVAVALLLAVFLARHYVTLKEYPVWKLGFLGSLLHRPASSYTVYERLFQLGMPFGKAELLFNPGPTGYVGKLFGKDIGYTYTLFGQPAYDFGIFGLAEAVVLGLALGRASKNPFTGTFAFTVAILALDIGIEGQFLVAISLMAYLAGVKRNEQESYN</sequence>
<evidence type="ECO:0000313" key="3">
    <source>
        <dbReference type="Proteomes" id="UP000029980"/>
    </source>
</evidence>
<keyword evidence="1" id="KW-0472">Membrane</keyword>
<evidence type="ECO:0000256" key="1">
    <source>
        <dbReference type="SAM" id="Phobius"/>
    </source>
</evidence>
<dbReference type="HOGENOM" id="CLU_779923_0_0_2"/>
<gene>
    <name evidence="2" type="ORF">TEU_06010</name>
</gene>
<name>A0A097QTW4_9EURY</name>
<keyword evidence="1" id="KW-0812">Transmembrane</keyword>
<dbReference type="Pfam" id="PF01901">
    <property type="entry name" value="O_anti_polymase"/>
    <property type="match status" value="1"/>
</dbReference>
<protein>
    <submittedName>
        <fullName evidence="2">Uncharacterized protein</fullName>
    </submittedName>
</protein>
<feature type="transmembrane region" description="Helical" evidence="1">
    <location>
        <begin position="124"/>
        <end position="147"/>
    </location>
</feature>
<proteinExistence type="predicted"/>
<dbReference type="STRING" id="1505907.TEU_06010"/>
<reference evidence="2 3" key="1">
    <citation type="journal article" date="2015" name="Int. J. Syst. Evol. Microbiol.">
        <title>Thermococcus eurythermalis sp. nov., a conditional piezophilic hyperthermophilic archaeon with a wide temperature range isolated from an oil-immersed chimney in the Guaymas Basin.</title>
        <authorList>
            <person name="Zhao W."/>
            <person name="Zeng X."/>
            <person name="Xiao X."/>
        </authorList>
    </citation>
    <scope>NUCLEOTIDE SEQUENCE [LARGE SCALE GENOMIC DNA]</scope>
    <source>
        <strain evidence="2 3">A501</strain>
    </source>
</reference>
<feature type="transmembrane region" description="Helical" evidence="1">
    <location>
        <begin position="198"/>
        <end position="215"/>
    </location>
</feature>
<keyword evidence="1" id="KW-1133">Transmembrane helix</keyword>
<feature type="transmembrane region" description="Helical" evidence="1">
    <location>
        <begin position="153"/>
        <end position="178"/>
    </location>
</feature>
<dbReference type="OrthoDB" id="102256at2157"/>
<dbReference type="InterPro" id="IPR002760">
    <property type="entry name" value="O_anti_polymase"/>
</dbReference>
<dbReference type="EMBL" id="CP008887">
    <property type="protein sequence ID" value="AIU69913.1"/>
    <property type="molecule type" value="Genomic_DNA"/>
</dbReference>
<feature type="transmembrane region" description="Helical" evidence="1">
    <location>
        <begin position="92"/>
        <end position="112"/>
    </location>
</feature>
<accession>A0A097QTW4</accession>